<proteinExistence type="predicted"/>
<keyword evidence="1" id="KW-1133">Transmembrane helix</keyword>
<dbReference type="EMBL" id="BSDS01000002">
    <property type="protein sequence ID" value="GLI39166.1"/>
    <property type="molecule type" value="Genomic_DNA"/>
</dbReference>
<reference evidence="2" key="1">
    <citation type="submission" date="2022-12" db="EMBL/GenBank/DDBJ databases">
        <title>Reference genome sequencing for broad-spectrum identification of bacterial and archaeal isolates by mass spectrometry.</title>
        <authorList>
            <person name="Sekiguchi Y."/>
            <person name="Tourlousse D.M."/>
        </authorList>
    </citation>
    <scope>NUCLEOTIDE SEQUENCE</scope>
    <source>
        <strain evidence="2">H2</strain>
    </source>
</reference>
<sequence>MQPEPVISNISHVIQLSVAPVFLLTGVGSILSVLINRLGRIVDRIRVVDQKLIASARDDKASLRFELTTLGRRMRLINWAISLCITCALLVCLVIAMLFVSFFINMNVSYAAAILFVVAMLALIGGLLSFLREIYLAIAIARMGMH</sequence>
<keyword evidence="1" id="KW-0812">Transmembrane</keyword>
<dbReference type="AlphaFoldDB" id="A0A9W6LE58"/>
<evidence type="ECO:0008006" key="4">
    <source>
        <dbReference type="Google" id="ProtNLM"/>
    </source>
</evidence>
<feature type="transmembrane region" description="Helical" evidence="1">
    <location>
        <begin position="110"/>
        <end position="131"/>
    </location>
</feature>
<evidence type="ECO:0000313" key="2">
    <source>
        <dbReference type="EMBL" id="GLI39166.1"/>
    </source>
</evidence>
<name>A0A9W6LE58_9BACT</name>
<feature type="transmembrane region" description="Helical" evidence="1">
    <location>
        <begin position="12"/>
        <end position="35"/>
    </location>
</feature>
<keyword evidence="1" id="KW-0472">Membrane</keyword>
<evidence type="ECO:0000256" key="1">
    <source>
        <dbReference type="SAM" id="Phobius"/>
    </source>
</evidence>
<protein>
    <recommendedName>
        <fullName evidence="4">DUF2721 domain-containing protein</fullName>
    </recommendedName>
</protein>
<organism evidence="2 3">
    <name type="scientific">Geobacter hydrogenophilus</name>
    <dbReference type="NCBI Taxonomy" id="40983"/>
    <lineage>
        <taxon>Bacteria</taxon>
        <taxon>Pseudomonadati</taxon>
        <taxon>Thermodesulfobacteriota</taxon>
        <taxon>Desulfuromonadia</taxon>
        <taxon>Geobacterales</taxon>
        <taxon>Geobacteraceae</taxon>
        <taxon>Geobacter</taxon>
    </lineage>
</organism>
<dbReference type="Pfam" id="PF11026">
    <property type="entry name" value="DUF2721"/>
    <property type="match status" value="1"/>
</dbReference>
<dbReference type="Proteomes" id="UP001144352">
    <property type="component" value="Unassembled WGS sequence"/>
</dbReference>
<comment type="caution">
    <text evidence="2">The sequence shown here is derived from an EMBL/GenBank/DDBJ whole genome shotgun (WGS) entry which is preliminary data.</text>
</comment>
<evidence type="ECO:0000313" key="3">
    <source>
        <dbReference type="Proteomes" id="UP001144352"/>
    </source>
</evidence>
<keyword evidence="3" id="KW-1185">Reference proteome</keyword>
<accession>A0A9W6LE58</accession>
<gene>
    <name evidence="2" type="ORF">GHYDROH2_26670</name>
</gene>
<dbReference type="RefSeq" id="WP_214185220.1">
    <property type="nucleotide sequence ID" value="NZ_BSDS01000002.1"/>
</dbReference>
<feature type="transmembrane region" description="Helical" evidence="1">
    <location>
        <begin position="76"/>
        <end position="104"/>
    </location>
</feature>
<dbReference type="InterPro" id="IPR021279">
    <property type="entry name" value="DUF2721"/>
</dbReference>